<keyword evidence="1" id="KW-0472">Membrane</keyword>
<comment type="caution">
    <text evidence="2">The sequence shown here is derived from an EMBL/GenBank/DDBJ whole genome shotgun (WGS) entry which is preliminary data.</text>
</comment>
<feature type="transmembrane region" description="Helical" evidence="1">
    <location>
        <begin position="210"/>
        <end position="229"/>
    </location>
</feature>
<gene>
    <name evidence="2" type="ORF">ACFR9S_08465</name>
</gene>
<keyword evidence="1" id="KW-0812">Transmembrane</keyword>
<sequence>MNRRLLALVALVGLVTLSGCMGGLGGGPTSPDRLDEPPAQPYDWDAEDEVHITVTSNVTYRAVYDLSAVNDSIRLSRPGFLGTDQPLTISSLRYRYPNGTTINGSDFGAHGGDVRTQNNHLVIEPPGEDGRLAYSGESTPKQFTHPVAVEGGNYTVVLPENREASIPLFGRIAPSAESKTVVDGRLTIEWTEITRDRLSVRFYLPRDVQLFGGLVIGLLGVAVAGGTYYRREIRKLKERREEMGLNVDIERDDDEGPPPGMR</sequence>
<dbReference type="PROSITE" id="PS51257">
    <property type="entry name" value="PROKAR_LIPOPROTEIN"/>
    <property type="match status" value="1"/>
</dbReference>
<dbReference type="AlphaFoldDB" id="A0ABD6B623"/>
<dbReference type="EMBL" id="JBHUDH010000089">
    <property type="protein sequence ID" value="MFD1526333.1"/>
    <property type="molecule type" value="Genomic_DNA"/>
</dbReference>
<name>A0ABD6B623_9EURY</name>
<reference evidence="2 3" key="1">
    <citation type="journal article" date="2019" name="Int. J. Syst. Evol. Microbiol.">
        <title>The Global Catalogue of Microorganisms (GCM) 10K type strain sequencing project: providing services to taxonomists for standard genome sequencing and annotation.</title>
        <authorList>
            <consortium name="The Broad Institute Genomics Platform"/>
            <consortium name="The Broad Institute Genome Sequencing Center for Infectious Disease"/>
            <person name="Wu L."/>
            <person name="Ma J."/>
        </authorList>
    </citation>
    <scope>NUCLEOTIDE SEQUENCE [LARGE SCALE GENOMIC DNA]</scope>
    <source>
        <strain evidence="2 3">CGMCC 1.12285</strain>
    </source>
</reference>
<evidence type="ECO:0000313" key="2">
    <source>
        <dbReference type="EMBL" id="MFD1526333.1"/>
    </source>
</evidence>
<accession>A0ABD6B623</accession>
<proteinExistence type="predicted"/>
<evidence type="ECO:0000313" key="3">
    <source>
        <dbReference type="Proteomes" id="UP001597111"/>
    </source>
</evidence>
<dbReference type="Pfam" id="PF19119">
    <property type="entry name" value="DUF5803"/>
    <property type="match status" value="1"/>
</dbReference>
<protein>
    <submittedName>
        <fullName evidence="2">DUF5803 family protein</fullName>
    </submittedName>
</protein>
<organism evidence="2 3">
    <name type="scientific">Halolamina salina</name>
    <dbReference type="NCBI Taxonomy" id="1220023"/>
    <lineage>
        <taxon>Archaea</taxon>
        <taxon>Methanobacteriati</taxon>
        <taxon>Methanobacteriota</taxon>
        <taxon>Stenosarchaea group</taxon>
        <taxon>Halobacteria</taxon>
        <taxon>Halobacteriales</taxon>
        <taxon>Haloferacaceae</taxon>
    </lineage>
</organism>
<dbReference type="Proteomes" id="UP001597111">
    <property type="component" value="Unassembled WGS sequence"/>
</dbReference>
<keyword evidence="1" id="KW-1133">Transmembrane helix</keyword>
<evidence type="ECO:0000256" key="1">
    <source>
        <dbReference type="SAM" id="Phobius"/>
    </source>
</evidence>
<keyword evidence="3" id="KW-1185">Reference proteome</keyword>
<dbReference type="InterPro" id="IPR043826">
    <property type="entry name" value="DUF5803"/>
</dbReference>
<dbReference type="RefSeq" id="WP_379730836.1">
    <property type="nucleotide sequence ID" value="NZ_JBHSWZ010000027.1"/>
</dbReference>